<dbReference type="PANTHER" id="PTHR12782:SF5">
    <property type="entry name" value="PROSTAGLANDIN E SYNTHASE 2"/>
    <property type="match status" value="1"/>
</dbReference>
<dbReference type="SFLD" id="SFLDG01203">
    <property type="entry name" value="Prostaglandin_E_synthase_like1"/>
    <property type="match status" value="1"/>
</dbReference>
<dbReference type="InterPro" id="IPR036249">
    <property type="entry name" value="Thioredoxin-like_sf"/>
</dbReference>
<dbReference type="SFLD" id="SFLDS00019">
    <property type="entry name" value="Glutathione_Transferase_(cytos"/>
    <property type="match status" value="1"/>
</dbReference>
<dbReference type="PROSITE" id="PS50405">
    <property type="entry name" value="GST_CTER"/>
    <property type="match status" value="1"/>
</dbReference>
<feature type="domain" description="GST C-terminal" evidence="5">
    <location>
        <begin position="220"/>
        <end position="358"/>
    </location>
</feature>
<evidence type="ECO:0000259" key="5">
    <source>
        <dbReference type="PROSITE" id="PS50405"/>
    </source>
</evidence>
<evidence type="ECO:0000256" key="1">
    <source>
        <dbReference type="ARBA" id="ARBA00002549"/>
    </source>
</evidence>
<dbReference type="CDD" id="cd03197">
    <property type="entry name" value="GST_C_mPGES2"/>
    <property type="match status" value="1"/>
</dbReference>
<evidence type="ECO:0000256" key="3">
    <source>
        <dbReference type="ARBA" id="ARBA00023098"/>
    </source>
</evidence>
<dbReference type="InterPro" id="IPR002109">
    <property type="entry name" value="Glutaredoxin"/>
</dbReference>
<feature type="transmembrane region" description="Helical" evidence="4">
    <location>
        <begin position="7"/>
        <end position="27"/>
    </location>
</feature>
<comment type="function">
    <text evidence="1">Has a glutathione-disulfide oxidoreductase activity in the presence of NADPH and glutathione reductase. Reduces low molecular weight disulfides and proteins.</text>
</comment>
<dbReference type="Pfam" id="PF00043">
    <property type="entry name" value="GST_C"/>
    <property type="match status" value="1"/>
</dbReference>
<evidence type="ECO:0000256" key="2">
    <source>
        <dbReference type="ARBA" id="ARBA00007409"/>
    </source>
</evidence>
<dbReference type="Gene3D" id="1.20.1050.10">
    <property type="match status" value="1"/>
</dbReference>
<dbReference type="PROSITE" id="PS51354">
    <property type="entry name" value="GLUTAREDOXIN_2"/>
    <property type="match status" value="1"/>
</dbReference>
<keyword evidence="4" id="KW-0472">Membrane</keyword>
<dbReference type="EMBL" id="JAWQEG010002276">
    <property type="protein sequence ID" value="KAK3873004.1"/>
    <property type="molecule type" value="Genomic_DNA"/>
</dbReference>
<evidence type="ECO:0000256" key="4">
    <source>
        <dbReference type="SAM" id="Phobius"/>
    </source>
</evidence>
<dbReference type="InterPro" id="IPR004046">
    <property type="entry name" value="GST_C"/>
</dbReference>
<keyword evidence="8" id="KW-1185">Reference proteome</keyword>
<protein>
    <recommendedName>
        <fullName evidence="5">GST C-terminal domain-containing protein</fullName>
    </recommendedName>
</protein>
<dbReference type="Gene3D" id="3.40.30.10">
    <property type="entry name" value="Glutaredoxin"/>
    <property type="match status" value="1"/>
</dbReference>
<dbReference type="Pfam" id="PF00462">
    <property type="entry name" value="Glutaredoxin"/>
    <property type="match status" value="1"/>
</dbReference>
<gene>
    <name evidence="7" type="ORF">Pcinc_016136</name>
    <name evidence="6" type="ORF">Pcinc_021965</name>
</gene>
<dbReference type="AlphaFoldDB" id="A0AAE1FGG5"/>
<dbReference type="InterPro" id="IPR034334">
    <property type="entry name" value="PGES2"/>
</dbReference>
<comment type="similarity">
    <text evidence="2">Belongs to the GST superfamily.</text>
</comment>
<reference evidence="6" key="1">
    <citation type="submission" date="2023-10" db="EMBL/GenBank/DDBJ databases">
        <title>Genome assemblies of two species of porcelain crab, Petrolisthes cinctipes and Petrolisthes manimaculis (Anomura: Porcellanidae).</title>
        <authorList>
            <person name="Angst P."/>
        </authorList>
    </citation>
    <scope>NUCLEOTIDE SEQUENCE</scope>
    <source>
        <strain evidence="6">PB745_01</strain>
        <tissue evidence="6">Gill</tissue>
    </source>
</reference>
<dbReference type="GO" id="GO:0005739">
    <property type="term" value="C:mitochondrion"/>
    <property type="evidence" value="ECO:0007669"/>
    <property type="project" value="TreeGrafter"/>
</dbReference>
<evidence type="ECO:0000313" key="8">
    <source>
        <dbReference type="Proteomes" id="UP001286313"/>
    </source>
</evidence>
<accession>A0AAE1FGG5</accession>
<dbReference type="InterPro" id="IPR036282">
    <property type="entry name" value="Glutathione-S-Trfase_C_sf"/>
</dbReference>
<dbReference type="Gene3D" id="6.20.200.30">
    <property type="match status" value="1"/>
</dbReference>
<name>A0AAE1FGG5_PETCI</name>
<sequence length="358" mass="40998">MVKYAKLLGVSLMVGAGVGGGYGYYLYKKATIPLASPSEGGEYVLTQQPPSFDPAREIRIPTDTTGLKITLFQYQTCPFCCKVRAFLDFYGFSYDIIEVNSVTRKQTRWTDYRKVPFAVIKLPNSDKVLQLKDSTMIISVLQSFLDNKSDGLLDLVKCYPTMRYTDEEGENRTDIMNRYFLMYGRHPSGRTKEDIVEERKWRKWVDDVYVHVLSPNVYRSPSEAFQAFQWFSKVGNWEQHFSTWERLLVVYVGSAAMYLIGKNLKRRHQLKDDVRQSFYEETNVFLKALKKKGTNFLGGDKPNLADLAVFGVLTAVEGCEAFQDVRVNTKISQWFNSMSECVKEHAGSPLVVERASVI</sequence>
<dbReference type="Proteomes" id="UP001286313">
    <property type="component" value="Unassembled WGS sequence"/>
</dbReference>
<proteinExistence type="inferred from homology"/>
<organism evidence="6 8">
    <name type="scientific">Petrolisthes cinctipes</name>
    <name type="common">Flat porcelain crab</name>
    <dbReference type="NCBI Taxonomy" id="88211"/>
    <lineage>
        <taxon>Eukaryota</taxon>
        <taxon>Metazoa</taxon>
        <taxon>Ecdysozoa</taxon>
        <taxon>Arthropoda</taxon>
        <taxon>Crustacea</taxon>
        <taxon>Multicrustacea</taxon>
        <taxon>Malacostraca</taxon>
        <taxon>Eumalacostraca</taxon>
        <taxon>Eucarida</taxon>
        <taxon>Decapoda</taxon>
        <taxon>Pleocyemata</taxon>
        <taxon>Anomura</taxon>
        <taxon>Galatheoidea</taxon>
        <taxon>Porcellanidae</taxon>
        <taxon>Petrolisthes</taxon>
    </lineage>
</organism>
<dbReference type="InterPro" id="IPR040079">
    <property type="entry name" value="Glutathione_S-Trfase"/>
</dbReference>
<keyword evidence="3" id="KW-0443">Lipid metabolism</keyword>
<dbReference type="SUPFAM" id="SSF52833">
    <property type="entry name" value="Thioredoxin-like"/>
    <property type="match status" value="1"/>
</dbReference>
<dbReference type="PROSITE" id="PS00195">
    <property type="entry name" value="GLUTAREDOXIN_1"/>
    <property type="match status" value="1"/>
</dbReference>
<dbReference type="SUPFAM" id="SSF47616">
    <property type="entry name" value="GST C-terminal domain-like"/>
    <property type="match status" value="1"/>
</dbReference>
<keyword evidence="4" id="KW-1133">Transmembrane helix</keyword>
<keyword evidence="4" id="KW-0812">Transmembrane</keyword>
<comment type="caution">
    <text evidence="6">The sequence shown here is derived from an EMBL/GenBank/DDBJ whole genome shotgun (WGS) entry which is preliminary data.</text>
</comment>
<evidence type="ECO:0000313" key="6">
    <source>
        <dbReference type="EMBL" id="KAK3873004.1"/>
    </source>
</evidence>
<dbReference type="GO" id="GO:0050220">
    <property type="term" value="F:prostaglandin-E synthase activity"/>
    <property type="evidence" value="ECO:0007669"/>
    <property type="project" value="InterPro"/>
</dbReference>
<dbReference type="InterPro" id="IPR011767">
    <property type="entry name" value="GLR_AS"/>
</dbReference>
<dbReference type="EMBL" id="JAWQEG010001467">
    <property type="protein sequence ID" value="KAK3879276.1"/>
    <property type="molecule type" value="Genomic_DNA"/>
</dbReference>
<dbReference type="PANTHER" id="PTHR12782">
    <property type="entry name" value="MICROSOMAL PROSTAGLANDIN E SYNTHASE-2"/>
    <property type="match status" value="1"/>
</dbReference>
<dbReference type="InterPro" id="IPR010987">
    <property type="entry name" value="Glutathione-S-Trfase_C-like"/>
</dbReference>
<dbReference type="InterPro" id="IPR034335">
    <property type="entry name" value="PGES2_C"/>
</dbReference>
<dbReference type="SFLD" id="SFLDG01182">
    <property type="entry name" value="Prostaglandin_E_synthase_like"/>
    <property type="match status" value="1"/>
</dbReference>
<evidence type="ECO:0000313" key="7">
    <source>
        <dbReference type="EMBL" id="KAK3879276.1"/>
    </source>
</evidence>
<dbReference type="GO" id="GO:0006629">
    <property type="term" value="P:lipid metabolic process"/>
    <property type="evidence" value="ECO:0007669"/>
    <property type="project" value="UniProtKB-KW"/>
</dbReference>